<evidence type="ECO:0000256" key="4">
    <source>
        <dbReference type="ARBA" id="ARBA00022980"/>
    </source>
</evidence>
<dbReference type="PANTHER" id="PTHR12903">
    <property type="entry name" value="MITOCHONDRIAL RIBOSOMAL PROTEIN L24"/>
    <property type="match status" value="1"/>
</dbReference>
<dbReference type="InterPro" id="IPR041988">
    <property type="entry name" value="Ribosomal_uL24_KOW"/>
</dbReference>
<dbReference type="Pfam" id="PF00467">
    <property type="entry name" value="KOW"/>
    <property type="match status" value="1"/>
</dbReference>
<dbReference type="Gene3D" id="2.30.30.30">
    <property type="match status" value="1"/>
</dbReference>
<dbReference type="NCBIfam" id="TIGR01079">
    <property type="entry name" value="rplX_bact"/>
    <property type="match status" value="1"/>
</dbReference>
<evidence type="ECO:0000256" key="3">
    <source>
        <dbReference type="ARBA" id="ARBA00022884"/>
    </source>
</evidence>
<dbReference type="InterPro" id="IPR005825">
    <property type="entry name" value="Ribosomal_uL24_CS"/>
</dbReference>
<accession>F0ZVQ2</accession>
<name>F0ZVQ2_DICPU</name>
<keyword evidence="9" id="KW-1185">Reference proteome</keyword>
<dbReference type="InterPro" id="IPR005824">
    <property type="entry name" value="KOW"/>
</dbReference>
<dbReference type="KEGG" id="dpp:DICPUDRAFT_89421"/>
<dbReference type="EMBL" id="GL871219">
    <property type="protein sequence ID" value="EGC31968.1"/>
    <property type="molecule type" value="Genomic_DNA"/>
</dbReference>
<proteinExistence type="inferred from homology"/>
<evidence type="ECO:0000259" key="7">
    <source>
        <dbReference type="SMART" id="SM00739"/>
    </source>
</evidence>
<keyword evidence="3" id="KW-0694">RNA-binding</keyword>
<dbReference type="Proteomes" id="UP000001064">
    <property type="component" value="Unassembled WGS sequence"/>
</dbReference>
<dbReference type="eggNOG" id="KOG1708">
    <property type="taxonomic scope" value="Eukaryota"/>
</dbReference>
<dbReference type="STRING" id="5786.F0ZVQ2"/>
<evidence type="ECO:0000256" key="2">
    <source>
        <dbReference type="ARBA" id="ARBA00022730"/>
    </source>
</evidence>
<dbReference type="InParanoid" id="F0ZVQ2"/>
<dbReference type="GO" id="GO:0006412">
    <property type="term" value="P:translation"/>
    <property type="evidence" value="ECO:0000318"/>
    <property type="project" value="GO_Central"/>
</dbReference>
<dbReference type="SUPFAM" id="SSF50104">
    <property type="entry name" value="Translation proteins SH3-like domain"/>
    <property type="match status" value="1"/>
</dbReference>
<dbReference type="FunFam" id="2.30.30.30:FF:000042">
    <property type="entry name" value="50S ribosomal protein L24"/>
    <property type="match status" value="1"/>
</dbReference>
<protein>
    <recommendedName>
        <fullName evidence="7">KOW domain-containing protein</fullName>
    </recommendedName>
</protein>
<dbReference type="CDD" id="cd06089">
    <property type="entry name" value="KOW_RPL26"/>
    <property type="match status" value="1"/>
</dbReference>
<dbReference type="GO" id="GO:0005840">
    <property type="term" value="C:ribosome"/>
    <property type="evidence" value="ECO:0007669"/>
    <property type="project" value="UniProtKB-KW"/>
</dbReference>
<dbReference type="GO" id="GO:0005739">
    <property type="term" value="C:mitochondrion"/>
    <property type="evidence" value="ECO:0000318"/>
    <property type="project" value="GO_Central"/>
</dbReference>
<sequence>MSLFGGKTFKNGIYLIPKWKYIKGDKVEIISGRDKGKQGIIKSVNRKHNNLIVEGLKLIKKHTKPTKTQRQTAFTKEAPIHYSNVSHIDPKYSTPCKVRFQLINGVRERVSRATNTIVQKPDFTQKFKKWRKDNTDGVYDTVPEVANKKTFNGIIDSIFPFKTY</sequence>
<dbReference type="RefSeq" id="XP_003291504.1">
    <property type="nucleotide sequence ID" value="XM_003291456.1"/>
</dbReference>
<dbReference type="GeneID" id="10507695"/>
<dbReference type="OMA" id="DFEWRFT"/>
<evidence type="ECO:0000256" key="5">
    <source>
        <dbReference type="ARBA" id="ARBA00023274"/>
    </source>
</evidence>
<dbReference type="InterPro" id="IPR003256">
    <property type="entry name" value="Ribosomal_uL24"/>
</dbReference>
<evidence type="ECO:0000313" key="8">
    <source>
        <dbReference type="EMBL" id="EGC31968.1"/>
    </source>
</evidence>
<dbReference type="AlphaFoldDB" id="F0ZVQ2"/>
<keyword evidence="4 6" id="KW-0689">Ribosomal protein</keyword>
<dbReference type="HAMAP" id="MF_01326_B">
    <property type="entry name" value="Ribosomal_uL24_B"/>
    <property type="match status" value="1"/>
</dbReference>
<dbReference type="GO" id="GO:1990904">
    <property type="term" value="C:ribonucleoprotein complex"/>
    <property type="evidence" value="ECO:0007669"/>
    <property type="project" value="UniProtKB-KW"/>
</dbReference>
<keyword evidence="2" id="KW-0699">rRNA-binding</keyword>
<dbReference type="VEuPathDB" id="AmoebaDB:DICPUDRAFT_89421"/>
<dbReference type="InterPro" id="IPR008991">
    <property type="entry name" value="Translation_prot_SH3-like_sf"/>
</dbReference>
<evidence type="ECO:0000256" key="6">
    <source>
        <dbReference type="RuleBase" id="RU003477"/>
    </source>
</evidence>
<dbReference type="GO" id="GO:0019843">
    <property type="term" value="F:rRNA binding"/>
    <property type="evidence" value="ECO:0007669"/>
    <property type="project" value="UniProtKB-KW"/>
</dbReference>
<evidence type="ECO:0000313" key="9">
    <source>
        <dbReference type="Proteomes" id="UP000001064"/>
    </source>
</evidence>
<reference evidence="9" key="1">
    <citation type="journal article" date="2011" name="Genome Biol.">
        <title>Comparative genomics of the social amoebae Dictyostelium discoideum and Dictyostelium purpureum.</title>
        <authorList>
            <consortium name="US DOE Joint Genome Institute (JGI-PGF)"/>
            <person name="Sucgang R."/>
            <person name="Kuo A."/>
            <person name="Tian X."/>
            <person name="Salerno W."/>
            <person name="Parikh A."/>
            <person name="Feasley C.L."/>
            <person name="Dalin E."/>
            <person name="Tu H."/>
            <person name="Huang E."/>
            <person name="Barry K."/>
            <person name="Lindquist E."/>
            <person name="Shapiro H."/>
            <person name="Bruce D."/>
            <person name="Schmutz J."/>
            <person name="Salamov A."/>
            <person name="Fey P."/>
            <person name="Gaudet P."/>
            <person name="Anjard C."/>
            <person name="Babu M.M."/>
            <person name="Basu S."/>
            <person name="Bushmanova Y."/>
            <person name="van der Wel H."/>
            <person name="Katoh-Kurasawa M."/>
            <person name="Dinh C."/>
            <person name="Coutinho P.M."/>
            <person name="Saito T."/>
            <person name="Elias M."/>
            <person name="Schaap P."/>
            <person name="Kay R.R."/>
            <person name="Henrissat B."/>
            <person name="Eichinger L."/>
            <person name="Rivero F."/>
            <person name="Putnam N.H."/>
            <person name="West C.M."/>
            <person name="Loomis W.F."/>
            <person name="Chisholm R.L."/>
            <person name="Shaulsky G."/>
            <person name="Strassmann J.E."/>
            <person name="Queller D.C."/>
            <person name="Kuspa A."/>
            <person name="Grigoriev I.V."/>
        </authorList>
    </citation>
    <scope>NUCLEOTIDE SEQUENCE [LARGE SCALE GENOMIC DNA]</scope>
    <source>
        <strain evidence="9">QSDP1</strain>
    </source>
</reference>
<dbReference type="FunCoup" id="F0ZVQ2">
    <property type="interactions" value="307"/>
</dbReference>
<organism evidence="8 9">
    <name type="scientific">Dictyostelium purpureum</name>
    <name type="common">Slime mold</name>
    <dbReference type="NCBI Taxonomy" id="5786"/>
    <lineage>
        <taxon>Eukaryota</taxon>
        <taxon>Amoebozoa</taxon>
        <taxon>Evosea</taxon>
        <taxon>Eumycetozoa</taxon>
        <taxon>Dictyostelia</taxon>
        <taxon>Dictyosteliales</taxon>
        <taxon>Dictyosteliaceae</taxon>
        <taxon>Dictyostelium</taxon>
    </lineage>
</organism>
<evidence type="ECO:0000256" key="1">
    <source>
        <dbReference type="ARBA" id="ARBA00010618"/>
    </source>
</evidence>
<gene>
    <name evidence="8" type="ORF">DICPUDRAFT_89421</name>
</gene>
<dbReference type="SMART" id="SM00739">
    <property type="entry name" value="KOW"/>
    <property type="match status" value="1"/>
</dbReference>
<dbReference type="InterPro" id="IPR057264">
    <property type="entry name" value="Ribosomal_uL24_C"/>
</dbReference>
<dbReference type="GO" id="GO:0003735">
    <property type="term" value="F:structural constituent of ribosome"/>
    <property type="evidence" value="ECO:0007669"/>
    <property type="project" value="InterPro"/>
</dbReference>
<dbReference type="PROSITE" id="PS01108">
    <property type="entry name" value="RIBOSOMAL_L24"/>
    <property type="match status" value="1"/>
</dbReference>
<dbReference type="OrthoDB" id="359154at2759"/>
<dbReference type="InterPro" id="IPR014722">
    <property type="entry name" value="Rib_uL2_dom2"/>
</dbReference>
<dbReference type="Pfam" id="PF17136">
    <property type="entry name" value="ribosomal_L24"/>
    <property type="match status" value="1"/>
</dbReference>
<keyword evidence="5 6" id="KW-0687">Ribonucleoprotein</keyword>
<feature type="domain" description="KOW" evidence="7">
    <location>
        <begin position="20"/>
        <end position="47"/>
    </location>
</feature>
<comment type="similarity">
    <text evidence="1 6">Belongs to the universal ribosomal protein uL24 family.</text>
</comment>